<proteinExistence type="predicted"/>
<dbReference type="GO" id="GO:0042128">
    <property type="term" value="P:nitrate assimilation"/>
    <property type="evidence" value="ECO:0007669"/>
    <property type="project" value="UniProtKB-KW"/>
</dbReference>
<evidence type="ECO:0000256" key="1">
    <source>
        <dbReference type="ARBA" id="ARBA00023063"/>
    </source>
</evidence>
<dbReference type="InterPro" id="IPR020945">
    <property type="entry name" value="DMSO/NO3_reduct_chaperone"/>
</dbReference>
<dbReference type="Gene3D" id="1.10.3480.10">
    <property type="entry name" value="TorD-like"/>
    <property type="match status" value="1"/>
</dbReference>
<dbReference type="Proteomes" id="UP000001868">
    <property type="component" value="Chromosome"/>
</dbReference>
<name>B4RFM0_PHEZH</name>
<dbReference type="SUPFAM" id="SSF89155">
    <property type="entry name" value="TorD-like"/>
    <property type="match status" value="1"/>
</dbReference>
<gene>
    <name evidence="2" type="primary">narJ</name>
    <name evidence="2" type="ordered locus">PHZ_c0687</name>
</gene>
<keyword evidence="1" id="KW-0534">Nitrate assimilation</keyword>
<dbReference type="KEGG" id="pzu:PHZ_c0687"/>
<dbReference type="RefSeq" id="WP_012521249.1">
    <property type="nucleotide sequence ID" value="NC_011144.1"/>
</dbReference>
<keyword evidence="3" id="KW-1185">Reference proteome</keyword>
<organism evidence="2 3">
    <name type="scientific">Phenylobacterium zucineum (strain HLK1)</name>
    <dbReference type="NCBI Taxonomy" id="450851"/>
    <lineage>
        <taxon>Bacteria</taxon>
        <taxon>Pseudomonadati</taxon>
        <taxon>Pseudomonadota</taxon>
        <taxon>Alphaproteobacteria</taxon>
        <taxon>Caulobacterales</taxon>
        <taxon>Caulobacteraceae</taxon>
        <taxon>Phenylobacterium</taxon>
    </lineage>
</organism>
<dbReference type="InterPro" id="IPR003765">
    <property type="entry name" value="NO3_reductase_chaperone_NarJ"/>
</dbReference>
<dbReference type="GO" id="GO:0051082">
    <property type="term" value="F:unfolded protein binding"/>
    <property type="evidence" value="ECO:0007669"/>
    <property type="project" value="InterPro"/>
</dbReference>
<dbReference type="InterPro" id="IPR036411">
    <property type="entry name" value="TorD-like_sf"/>
</dbReference>
<dbReference type="Pfam" id="PF02613">
    <property type="entry name" value="Nitrate_red_del"/>
    <property type="match status" value="1"/>
</dbReference>
<dbReference type="eggNOG" id="COG2180">
    <property type="taxonomic scope" value="Bacteria"/>
</dbReference>
<evidence type="ECO:0000313" key="2">
    <source>
        <dbReference type="EMBL" id="ACG77101.1"/>
    </source>
</evidence>
<dbReference type="EMBL" id="CP000747">
    <property type="protein sequence ID" value="ACG77101.1"/>
    <property type="molecule type" value="Genomic_DNA"/>
</dbReference>
<reference evidence="2 3" key="1">
    <citation type="journal article" date="2008" name="BMC Genomics">
        <title>Complete genome of Phenylobacterium zucineum - a novel facultative intracellular bacterium isolated from human erythroleukemia cell line K562.</title>
        <authorList>
            <person name="Luo Y."/>
            <person name="Xu X."/>
            <person name="Ding Z."/>
            <person name="Liu Z."/>
            <person name="Zhang B."/>
            <person name="Yan Z."/>
            <person name="Sun J."/>
            <person name="Hu S."/>
            <person name="Hu X."/>
        </authorList>
    </citation>
    <scope>NUCLEOTIDE SEQUENCE [LARGE SCALE GENOMIC DNA]</scope>
    <source>
        <strain evidence="2 3">HLK1</strain>
    </source>
</reference>
<protein>
    <submittedName>
        <fullName evidence="2">Respiratory nitrate reductase, delta subunit</fullName>
    </submittedName>
</protein>
<dbReference type="GO" id="GO:0051131">
    <property type="term" value="P:chaperone-mediated protein complex assembly"/>
    <property type="evidence" value="ECO:0007669"/>
    <property type="project" value="InterPro"/>
</dbReference>
<dbReference type="HOGENOM" id="CLU_084469_0_1_5"/>
<evidence type="ECO:0000313" key="3">
    <source>
        <dbReference type="Proteomes" id="UP000001868"/>
    </source>
</evidence>
<dbReference type="PANTHER" id="PTHR43680:SF2">
    <property type="entry name" value="NITRATE REDUCTASE MOLYBDENUM COFACTOR ASSEMBLY CHAPERONE NARJ"/>
    <property type="match status" value="1"/>
</dbReference>
<dbReference type="PANTHER" id="PTHR43680">
    <property type="entry name" value="NITRATE REDUCTASE MOLYBDENUM COFACTOR ASSEMBLY CHAPERONE"/>
    <property type="match status" value="1"/>
</dbReference>
<sequence>MRRTLKALSLLLSYPTEELKAGAGELRAALADEALLKPQTRAAMAVLLDSFERDELLDLQGRYVDLFDRTRSLSLHLFEHVHGESRERGQAMIDLRATYAEHGFEMTPAELPDYLPAFLEFASLLPPREARQLLREPAHVLQALHERLAKRGSPYAAVFTALLEAARTRPSPEALEDLRRQPDAAADDFEAVDAAWEEAPVRFGPEAPQPTGFVAKLRAWKRPAEPAPPAAS</sequence>
<dbReference type="OrthoDB" id="8478585at2"/>
<dbReference type="GO" id="GO:0016530">
    <property type="term" value="F:metallochaperone activity"/>
    <property type="evidence" value="ECO:0007669"/>
    <property type="project" value="TreeGrafter"/>
</dbReference>
<accession>B4RFM0</accession>
<dbReference type="AlphaFoldDB" id="B4RFM0"/>
<dbReference type="STRING" id="450851.PHZ_c0687"/>
<dbReference type="NCBIfam" id="TIGR00684">
    <property type="entry name" value="narJ"/>
    <property type="match status" value="1"/>
</dbReference>